<dbReference type="SMART" id="SM00233">
    <property type="entry name" value="PH"/>
    <property type="match status" value="1"/>
</dbReference>
<dbReference type="Pfam" id="PF22697">
    <property type="entry name" value="SOS1_NGEF_PH"/>
    <property type="match status" value="1"/>
</dbReference>
<dbReference type="InterPro" id="IPR035899">
    <property type="entry name" value="DBL_dom_sf"/>
</dbReference>
<keyword evidence="5" id="KW-0106">Calcium</keyword>
<reference evidence="11 12" key="1">
    <citation type="submission" date="2019-04" db="EMBL/GenBank/DDBJ databases">
        <title>The sequence and de novo assembly of Takifugu bimaculatus genome using PacBio and Hi-C technologies.</title>
        <authorList>
            <person name="Xu P."/>
            <person name="Liu B."/>
            <person name="Zhou Z."/>
        </authorList>
    </citation>
    <scope>NUCLEOTIDE SEQUENCE [LARGE SCALE GENOMIC DNA]</scope>
    <source>
        <strain evidence="11">TB-2018</strain>
        <tissue evidence="11">Muscle</tissue>
    </source>
</reference>
<dbReference type="SMART" id="SM00460">
    <property type="entry name" value="TGc"/>
    <property type="match status" value="1"/>
</dbReference>
<feature type="domain" description="PH" evidence="9">
    <location>
        <begin position="1285"/>
        <end position="1392"/>
    </location>
</feature>
<dbReference type="Pfam" id="PF00868">
    <property type="entry name" value="Transglut_N"/>
    <property type="match status" value="1"/>
</dbReference>
<dbReference type="Gene3D" id="2.30.29.30">
    <property type="entry name" value="Pleckstrin-homology domain (PH domain)/Phosphotyrosine-binding domain (PTB)"/>
    <property type="match status" value="1"/>
</dbReference>
<dbReference type="PROSITE" id="PS50010">
    <property type="entry name" value="DH_2"/>
    <property type="match status" value="1"/>
</dbReference>
<evidence type="ECO:0000256" key="6">
    <source>
        <dbReference type="ARBA" id="ARBA00023315"/>
    </source>
</evidence>
<feature type="region of interest" description="Disordered" evidence="8">
    <location>
        <begin position="153"/>
        <end position="182"/>
    </location>
</feature>
<evidence type="ECO:0000313" key="12">
    <source>
        <dbReference type="Proteomes" id="UP000516260"/>
    </source>
</evidence>
<dbReference type="InterPro" id="IPR038765">
    <property type="entry name" value="Papain-like_cys_pep_sf"/>
</dbReference>
<dbReference type="SUPFAM" id="SSF81296">
    <property type="entry name" value="E set domains"/>
    <property type="match status" value="1"/>
</dbReference>
<comment type="caution">
    <text evidence="11">The sequence shown here is derived from an EMBL/GenBank/DDBJ whole genome shotgun (WGS) entry which is preliminary data.</text>
</comment>
<dbReference type="InterPro" id="IPR013808">
    <property type="entry name" value="Transglutaminase_AS"/>
</dbReference>
<dbReference type="InterPro" id="IPR036985">
    <property type="entry name" value="Transglutaminase-like_sf"/>
</dbReference>
<dbReference type="PANTHER" id="PTHR45845">
    <property type="entry name" value="RHO GUANINE NUCLEOTIDE EXCHANGE FACTOR-RELATED"/>
    <property type="match status" value="1"/>
</dbReference>
<name>A0A4Z2B8F8_9TELE</name>
<dbReference type="InterPro" id="IPR008958">
    <property type="entry name" value="Transglutaminase_C"/>
</dbReference>
<dbReference type="Gene3D" id="1.20.900.10">
    <property type="entry name" value="Dbl homology (DH) domain"/>
    <property type="match status" value="1"/>
</dbReference>
<accession>A0A4Z2B8F8</accession>
<keyword evidence="6" id="KW-0012">Acyltransferase</keyword>
<dbReference type="Gene3D" id="3.90.260.10">
    <property type="entry name" value="Transglutaminase-like"/>
    <property type="match status" value="1"/>
</dbReference>
<dbReference type="InterPro" id="IPR052231">
    <property type="entry name" value="Rho_GEF_signaling-related"/>
</dbReference>
<comment type="similarity">
    <text evidence="2">Belongs to the transglutaminase superfamily. Transglutaminase family.</text>
</comment>
<dbReference type="GO" id="GO:0007399">
    <property type="term" value="P:nervous system development"/>
    <property type="evidence" value="ECO:0007669"/>
    <property type="project" value="UniProtKB-ARBA"/>
</dbReference>
<evidence type="ECO:0000256" key="3">
    <source>
        <dbReference type="ARBA" id="ARBA00022679"/>
    </source>
</evidence>
<dbReference type="EMBL" id="SWLE01000020">
    <property type="protein sequence ID" value="TNM87280.1"/>
    <property type="molecule type" value="Genomic_DNA"/>
</dbReference>
<feature type="region of interest" description="Disordered" evidence="8">
    <location>
        <begin position="1559"/>
        <end position="1602"/>
    </location>
</feature>
<evidence type="ECO:0000256" key="5">
    <source>
        <dbReference type="ARBA" id="ARBA00022837"/>
    </source>
</evidence>
<dbReference type="Pfam" id="PF00621">
    <property type="entry name" value="RhoGEF"/>
    <property type="match status" value="1"/>
</dbReference>
<feature type="compositionally biased region" description="Polar residues" evidence="8">
    <location>
        <begin position="322"/>
        <end position="357"/>
    </location>
</feature>
<dbReference type="InterPro" id="IPR013783">
    <property type="entry name" value="Ig-like_fold"/>
</dbReference>
<dbReference type="Gene3D" id="2.60.40.10">
    <property type="entry name" value="Immunoglobulins"/>
    <property type="match status" value="3"/>
</dbReference>
<dbReference type="GO" id="GO:0046872">
    <property type="term" value="F:metal ion binding"/>
    <property type="evidence" value="ECO:0007669"/>
    <property type="project" value="UniProtKB-KW"/>
</dbReference>
<evidence type="ECO:0000256" key="4">
    <source>
        <dbReference type="ARBA" id="ARBA00022723"/>
    </source>
</evidence>
<feature type="region of interest" description="Disordered" evidence="8">
    <location>
        <begin position="898"/>
        <end position="941"/>
    </location>
</feature>
<feature type="region of interest" description="Disordered" evidence="8">
    <location>
        <begin position="972"/>
        <end position="998"/>
    </location>
</feature>
<dbReference type="CDD" id="cd13242">
    <property type="entry name" value="PH_puratrophin-1"/>
    <property type="match status" value="1"/>
</dbReference>
<comment type="cofactor">
    <cofactor evidence="1">
        <name>Ca(2+)</name>
        <dbReference type="ChEBI" id="CHEBI:29108"/>
    </cofactor>
</comment>
<organism evidence="11 12">
    <name type="scientific">Takifugu bimaculatus</name>
    <dbReference type="NCBI Taxonomy" id="433685"/>
    <lineage>
        <taxon>Eukaryota</taxon>
        <taxon>Metazoa</taxon>
        <taxon>Chordata</taxon>
        <taxon>Craniata</taxon>
        <taxon>Vertebrata</taxon>
        <taxon>Euteleostomi</taxon>
        <taxon>Actinopterygii</taxon>
        <taxon>Neopterygii</taxon>
        <taxon>Teleostei</taxon>
        <taxon>Neoteleostei</taxon>
        <taxon>Acanthomorphata</taxon>
        <taxon>Eupercaria</taxon>
        <taxon>Tetraodontiformes</taxon>
        <taxon>Tetradontoidea</taxon>
        <taxon>Tetraodontidae</taxon>
        <taxon>Takifugu</taxon>
    </lineage>
</organism>
<dbReference type="PROSITE" id="PS50003">
    <property type="entry name" value="PH_DOMAIN"/>
    <property type="match status" value="1"/>
</dbReference>
<dbReference type="PANTHER" id="PTHR45845:SF2">
    <property type="entry name" value="RIKEN CDNA D630003M21 GENE"/>
    <property type="match status" value="1"/>
</dbReference>
<dbReference type="InterPro" id="IPR001102">
    <property type="entry name" value="Transglutaminase_N"/>
</dbReference>
<evidence type="ECO:0000256" key="1">
    <source>
        <dbReference type="ARBA" id="ARBA00001913"/>
    </source>
</evidence>
<dbReference type="PROSITE" id="PS00547">
    <property type="entry name" value="TRANSGLUTAMINASES"/>
    <property type="match status" value="1"/>
</dbReference>
<keyword evidence="12" id="KW-1185">Reference proteome</keyword>
<feature type="region of interest" description="Disordered" evidence="8">
    <location>
        <begin position="1455"/>
        <end position="1495"/>
    </location>
</feature>
<sequence length="2274" mass="254406">MEPKPVGLVSPNKWDSCCTGTSHHAAGDAHDNRCEDNGVSEIIEDKNRITKEASRSVPADHTALQGEYIDILQATMLFGSNLSLLEEQQKSEMQKRMQSGPQMQRYAPRPTQTPPCAQMEPQWQPNTAALAHSQLPAPPTLSHCRAEGNRSLRLDMSEPGPQSTTKHSQQAQPESLSSSHSVRAVCFSETPCTPCTRRRQSGKVSKAQELRCRYRDSYQAALQNPVAIEEERMKNMLAVAEEGLSQCDGNLPDSANESVVETSEKCELVLVEGQNIRRRENGELCSEIPQLHVVKCKNSTAFRLVSPKISRRKAAAPAGAQYGSTSVPNTNDHQTLNPSQENPPLASKTQRTCQPASASAHPRPDHLPLGSPDPRAHPLYLGVASLTGGRDKTGRAILELYGGHWGWSSAVTSQELFTMLLYFYSINRREIRQAGLTLIFDARKAIPQPQLYKALMTLQTEVVTSMKALFRLVDASQLSSHLEGSLTHSHCDWMELHQKLFPFVSDLHEASGLLHRAIGKLDDPQRTDSTQTVQQCMIDQKTFMKDVLEDSRLVKLQREGGAILARLRKESDLKYPHCEDFSDAVESVSSLYNHVEEQAHVLVQRTNLSLEHLEYLLQLREFQGHFMQMQQWFDVEGERHLLEAESVEDPGDRMEQVLNSFTGFLIEANDRRHHAMTLVSEAERLQQSGQSYPETEAFGALVSSFKSGLEDFLCRAEACGRELQVMVNVCDYCEQATALANECTGYLNQSQSRVCSVQDRDQITPASQIHSEPKQQQGQESSLTTVQPTTCSVLLRGNENSVLQTFQDKFNHFSPERFQEMKAEASALRSSRGMRVWNIAWLRCQEARQQLQERMHDLDDDFQQDPNPSSWHYVDVESINVQTPPPSGRSLRACSDLTVKPEDGSKGSKVPPQSPNRATKKTEKELRRGQLSRVRSERDAAALSQSHTVGCQWFPWGRGLRVRAASHESCASDVTATGSPPAREQQVRSPSPCSRHGQPSCRILQEAQKYQVSRHGSFCSEGSCTSTRGAVGGNETLCCKHSSLPIGRYEGGFCLASPPEQASNSLRLQRVLEELLLTEREYVRSLGYILTHYLPLLDRPDIPQDLRGKRGIIFGNLEKLYDFHSHYFLPELEACEREPAMVARCFLRHRESFGLYALYSKNKPQSDALILHRRHDIFKRKQQELGDLMDLSSYLLRPIQRISKYSLLLLDILTLAGSHRPKGMTQDPLLSTGVCGPSVYLPDLTSTERERERAEIQAAADLVRFQMRHGNDLLTMDAIKDCDVNLKEQGQLVRQDEFTVFYRKKKCVRRVFLFEDLILFSKTKKTDRGNDIYVYKQSFKTSDIGMTHHSSMSALCFEIWFRRRKREDTYTFRASSMEGKKAWTADLERILWDQAAHSRELRLQERVFMGMARRPFMDIHPSDAAICDRAVTCAPPDRIPVACCSHRGLDYPRPHSIGSGSTASTTFSQSSSSSGRGSLPPAGYPGSQSLGVEASPALCSSPEAVGENELNPHPLHLYHLYRSRAQWNAHHHLSNNTESSSERIDLFSSTDHRRLSAIGGELTDDESSVDSRSSKPTQLAGCQTPRFRINSSPDLNRKKPDMVPKLPRLADAESNNSNHHTDRYGDQRLVVRRGQPFSVLLHTKPDFKLSKTSFIVETGPLPREESDTKACFGLGDSTVDTEWSASATADPSGNTVSVSISPPPTAPIGLYSLTLEQEGQKVKLGEFTLLFNAWCRGDAVYMRSETKRNEYVLAQHGLVYRGTQKRIKGTPWNYGQFDPDILDICLMILDSNPKFVSDADQDCSARRNPVYVTRVLSAMINSNDDRGVLVGSWHDYSNGVHPGKWIGSADILRQWAESGPVRYGQCWVFAAVACTVSRALGIPCRVVSNFGSAHDSNANLIIENLYDENGESISQGDSIWNFHVWVDSWMTRPDLGSEFDGWQTSDPTPQEMSEGVFCCGPAPVRAIKEGELTKKYDAPFIFAEVNADVVDLVQLSDGQIVKFGGSTKSVGCFISTKAVGSEERHDITHQYKYPEGSPEERQVYEKAQHRNKLQQRGEEPGLHLKIKLAHDMIVGSDFEVFAVLTNNCMEARTCFFKFFAKTVSYNGKLGESCGFASQTVEVAPGEDKRLSLRVEYDQYGPKITSDRLIQLSAITIDKNTKDFHKAEKTVVLDEPDIEIQLPGEAKVSQLLTAELTLLNPLPELLQDCSFTIEGVGLTKGKPLTHRIGDVGPRQEAKASLQFRPSRAGATVLLVNFDSDKLNNIKSSIDVDVRE</sequence>
<feature type="region of interest" description="Disordered" evidence="8">
    <location>
        <begin position="88"/>
        <end position="120"/>
    </location>
</feature>
<dbReference type="FunFam" id="3.90.260.10:FF:000001">
    <property type="entry name" value="Protein-glutamine gamma-glutamyltransferase 2"/>
    <property type="match status" value="1"/>
</dbReference>
<dbReference type="GO" id="GO:0005085">
    <property type="term" value="F:guanyl-nucleotide exchange factor activity"/>
    <property type="evidence" value="ECO:0007669"/>
    <property type="project" value="InterPro"/>
</dbReference>
<evidence type="ECO:0000313" key="11">
    <source>
        <dbReference type="EMBL" id="TNM87280.1"/>
    </source>
</evidence>
<feature type="compositionally biased region" description="Polar residues" evidence="8">
    <location>
        <begin position="1570"/>
        <end position="1581"/>
    </location>
</feature>
<feature type="compositionally biased region" description="Low complexity" evidence="8">
    <location>
        <begin position="1456"/>
        <end position="1478"/>
    </location>
</feature>
<dbReference type="Pfam" id="PF00927">
    <property type="entry name" value="Transglut_C"/>
    <property type="match status" value="2"/>
</dbReference>
<keyword evidence="3" id="KW-0808">Transferase</keyword>
<dbReference type="InterPro" id="IPR001849">
    <property type="entry name" value="PH_domain"/>
</dbReference>
<feature type="region of interest" description="Disordered" evidence="8">
    <location>
        <begin position="314"/>
        <end position="374"/>
    </location>
</feature>
<dbReference type="InterPro" id="IPR014756">
    <property type="entry name" value="Ig_E-set"/>
</dbReference>
<dbReference type="SUPFAM" id="SSF50729">
    <property type="entry name" value="PH domain-like"/>
    <property type="match status" value="1"/>
</dbReference>
<evidence type="ECO:0000259" key="10">
    <source>
        <dbReference type="PROSITE" id="PS50010"/>
    </source>
</evidence>
<feature type="compositionally biased region" description="Polar residues" evidence="8">
    <location>
        <begin position="160"/>
        <end position="181"/>
    </location>
</feature>
<evidence type="ECO:0000256" key="7">
    <source>
        <dbReference type="ARBA" id="ARBA00024222"/>
    </source>
</evidence>
<keyword evidence="4" id="KW-0479">Metal-binding</keyword>
<evidence type="ECO:0000256" key="8">
    <source>
        <dbReference type="SAM" id="MobiDB-lite"/>
    </source>
</evidence>
<dbReference type="InterPro" id="IPR002931">
    <property type="entry name" value="Transglutaminase-like"/>
</dbReference>
<proteinExistence type="inferred from homology"/>
<evidence type="ECO:0000259" key="9">
    <source>
        <dbReference type="PROSITE" id="PS50003"/>
    </source>
</evidence>
<protein>
    <recommendedName>
        <fullName evidence="7">protein-glutamine gamma-glutamyltransferase</fullName>
        <ecNumber evidence="7">2.3.2.13</ecNumber>
    </recommendedName>
</protein>
<dbReference type="SUPFAM" id="SSF54001">
    <property type="entry name" value="Cysteine proteinases"/>
    <property type="match status" value="1"/>
</dbReference>
<dbReference type="InterPro" id="IPR055251">
    <property type="entry name" value="SOS1_NGEF_PH"/>
</dbReference>
<dbReference type="SMART" id="SM00325">
    <property type="entry name" value="RhoGEF"/>
    <property type="match status" value="1"/>
</dbReference>
<dbReference type="Pfam" id="PF01841">
    <property type="entry name" value="Transglut_core"/>
    <property type="match status" value="1"/>
</dbReference>
<dbReference type="InterPro" id="IPR036238">
    <property type="entry name" value="Transglutaminase_C_sf"/>
</dbReference>
<evidence type="ECO:0000256" key="2">
    <source>
        <dbReference type="ARBA" id="ARBA00005968"/>
    </source>
</evidence>
<dbReference type="SUPFAM" id="SSF49309">
    <property type="entry name" value="Transglutaminase, two C-terminal domains"/>
    <property type="match status" value="2"/>
</dbReference>
<dbReference type="Proteomes" id="UP000516260">
    <property type="component" value="Chromosome 7"/>
</dbReference>
<feature type="compositionally biased region" description="Basic and acidic residues" evidence="8">
    <location>
        <begin position="920"/>
        <end position="940"/>
    </location>
</feature>
<gene>
    <name evidence="11" type="ORF">fugu_007510</name>
</gene>
<dbReference type="Gene3D" id="1.20.58.60">
    <property type="match status" value="1"/>
</dbReference>
<dbReference type="FunFam" id="2.60.40.10:FF:000090">
    <property type="entry name" value="Protein-glutamine gamma-glutamyltransferase 2"/>
    <property type="match status" value="1"/>
</dbReference>
<dbReference type="InterPro" id="IPR000219">
    <property type="entry name" value="DH_dom"/>
</dbReference>
<dbReference type="InterPro" id="IPR011993">
    <property type="entry name" value="PH-like_dom_sf"/>
</dbReference>
<dbReference type="EC" id="2.3.2.13" evidence="7"/>
<dbReference type="SUPFAM" id="SSF48065">
    <property type="entry name" value="DBL homology domain (DH-domain)"/>
    <property type="match status" value="1"/>
</dbReference>
<feature type="domain" description="DH" evidence="10">
    <location>
        <begin position="1067"/>
        <end position="1273"/>
    </location>
</feature>
<dbReference type="GO" id="GO:0003810">
    <property type="term" value="F:protein-glutamine gamma-glutamyltransferase activity"/>
    <property type="evidence" value="ECO:0007669"/>
    <property type="project" value="UniProtKB-EC"/>
</dbReference>